<protein>
    <submittedName>
        <fullName evidence="3">Integrase</fullName>
    </submittedName>
</protein>
<dbReference type="EMBL" id="JABCJD010000003">
    <property type="protein sequence ID" value="NVO27321.1"/>
    <property type="molecule type" value="Genomic_DNA"/>
</dbReference>
<evidence type="ECO:0000259" key="2">
    <source>
        <dbReference type="PROSITE" id="PS51898"/>
    </source>
</evidence>
<gene>
    <name evidence="3" type="ORF">HJ526_07820</name>
</gene>
<dbReference type="InterPro" id="IPR011010">
    <property type="entry name" value="DNA_brk_join_enz"/>
</dbReference>
<dbReference type="Gene3D" id="1.10.443.10">
    <property type="entry name" value="Intergrase catalytic core"/>
    <property type="match status" value="1"/>
</dbReference>
<proteinExistence type="predicted"/>
<keyword evidence="1" id="KW-0233">DNA recombination</keyword>
<dbReference type="Proteomes" id="UP000523601">
    <property type="component" value="Unassembled WGS sequence"/>
</dbReference>
<evidence type="ECO:0000313" key="4">
    <source>
        <dbReference type="Proteomes" id="UP000523601"/>
    </source>
</evidence>
<keyword evidence="4" id="KW-1185">Reference proteome</keyword>
<sequence length="427" mass="48378">MSVVKRGGVYHLRRRVPVRFQSVEDRTSVYVSLKTDSETMAKAKAPLVWERIVKAWEDALAGQTGDSLKKFEQAQKLAVASGFEYMGSAQVAELPIQELLARVEAIEAGAANTNVQADAVLGGVERPKIKVSEALEIYWDLTKLDIQNKNSDQVRCWKNLRKKAVNNFILVCGDKPIDEITQDDMFDFRDWWEVRVLDEGLTGQTANKDFIHLRKVLKTVNAKKRLQIALPDAKISLPEGEPKERPPFSDNWIKTRLLAPGALDGLNDQASAIFKIMINTGLRLIEIASLTPEEICLDDPKEGGISYAQILPIGRELKSRRAKRRVPLLGVSLEAMRAFPEGFSNYRQNSATLSATLNKYLRENDLKETPEHVVYSLCHRFEDRMLKANMDERIRRDLMGHSLKREKYGKGADLEDIVKVMQPYVIE</sequence>
<feature type="domain" description="Tyr recombinase" evidence="2">
    <location>
        <begin position="243"/>
        <end position="422"/>
    </location>
</feature>
<organism evidence="3 4">
    <name type="scientific">Donghicola mangrovi</name>
    <dbReference type="NCBI Taxonomy" id="2729614"/>
    <lineage>
        <taxon>Bacteria</taxon>
        <taxon>Pseudomonadati</taxon>
        <taxon>Pseudomonadota</taxon>
        <taxon>Alphaproteobacteria</taxon>
        <taxon>Rhodobacterales</taxon>
        <taxon>Roseobacteraceae</taxon>
        <taxon>Donghicola</taxon>
    </lineage>
</organism>
<evidence type="ECO:0000256" key="1">
    <source>
        <dbReference type="ARBA" id="ARBA00023172"/>
    </source>
</evidence>
<dbReference type="InterPro" id="IPR046668">
    <property type="entry name" value="DUF6538"/>
</dbReference>
<accession>A0ABX2PEF2</accession>
<dbReference type="Pfam" id="PF20172">
    <property type="entry name" value="DUF6538"/>
    <property type="match status" value="1"/>
</dbReference>
<dbReference type="RefSeq" id="WP_176853734.1">
    <property type="nucleotide sequence ID" value="NZ_JABCJD010000003.1"/>
</dbReference>
<dbReference type="PROSITE" id="PS51898">
    <property type="entry name" value="TYR_RECOMBINASE"/>
    <property type="match status" value="1"/>
</dbReference>
<comment type="caution">
    <text evidence="3">The sequence shown here is derived from an EMBL/GenBank/DDBJ whole genome shotgun (WGS) entry which is preliminary data.</text>
</comment>
<name>A0ABX2PEF2_9RHOB</name>
<dbReference type="InterPro" id="IPR013762">
    <property type="entry name" value="Integrase-like_cat_sf"/>
</dbReference>
<dbReference type="InterPro" id="IPR002104">
    <property type="entry name" value="Integrase_catalytic"/>
</dbReference>
<reference evidence="3 4" key="1">
    <citation type="submission" date="2020-04" db="EMBL/GenBank/DDBJ databases">
        <title>Donghicola sp., a member of the Rhodobacteraceae family isolated from mangrove forest in Thailand.</title>
        <authorList>
            <person name="Charoenyingcharoen P."/>
            <person name="Yukphan P."/>
        </authorList>
    </citation>
    <scope>NUCLEOTIDE SEQUENCE [LARGE SCALE GENOMIC DNA]</scope>
    <source>
        <strain evidence="3 4">C2-DW-16</strain>
    </source>
</reference>
<evidence type="ECO:0000313" key="3">
    <source>
        <dbReference type="EMBL" id="NVO27321.1"/>
    </source>
</evidence>
<dbReference type="SUPFAM" id="SSF56349">
    <property type="entry name" value="DNA breaking-rejoining enzymes"/>
    <property type="match status" value="1"/>
</dbReference>